<evidence type="ECO:0000256" key="1">
    <source>
        <dbReference type="ARBA" id="ARBA00010923"/>
    </source>
</evidence>
<keyword evidence="2" id="KW-0680">Restriction system</keyword>
<dbReference type="CDD" id="cd17252">
    <property type="entry name" value="RMtype1_S_EcoKI-TRD1-CR1_like"/>
    <property type="match status" value="1"/>
</dbReference>
<dbReference type="PANTHER" id="PTHR30408">
    <property type="entry name" value="TYPE-1 RESTRICTION ENZYME ECOKI SPECIFICITY PROTEIN"/>
    <property type="match status" value="1"/>
</dbReference>
<accession>A0A7W2AC54</accession>
<dbReference type="GO" id="GO:0009307">
    <property type="term" value="P:DNA restriction-modification system"/>
    <property type="evidence" value="ECO:0007669"/>
    <property type="project" value="UniProtKB-KW"/>
</dbReference>
<sequence length="450" mass="49244">MSDVKGFTNTASAGCAGAVNAVPEGWDVVPLSEFCLGIRGVSYKPEDLSPTKTDNTVTLLRSNNIQSGSLYLSDVQHVDQTKVSNKQIANEGDIAVCMSNGSKRLVGKSAAFDVIPNGNRLTVGAFCSIFRPLESVSARFVEQIFNSDQFQRQVDFSLAGSAINNLKNSDVVEYQFAKPPLPEQQKIAAILSSVDDVIEKTRAQIDKLKDLKTGMMQELLTKGIGPDGKPHTEFKDSPVGRIPVSWEVCTLGEITKDSAFGPRFSSDFYSETGNFGCIRTTDINENWDIDYSTVPLAQLNFNEFQSHILRDGDLLVTRSGTCGVVDVFQEQPLPMIAAAFLIRFRLLDSVNPWFVRSVMMSTSTQESIQMLASGGVQKNLSGTNLKTLPLPLPSKEEQDQIVCCINSVSKKIAVIEKRKDLLTSLKKALMQDLLTGKVRVNVEDKEVAVG</sequence>
<dbReference type="Gene3D" id="3.90.220.20">
    <property type="entry name" value="DNA methylase specificity domains"/>
    <property type="match status" value="2"/>
</dbReference>
<keyword evidence="5" id="KW-0378">Hydrolase</keyword>
<keyword evidence="5" id="KW-0255">Endonuclease</keyword>
<keyword evidence="6" id="KW-1185">Reference proteome</keyword>
<feature type="domain" description="Type I restriction modification DNA specificity" evidence="4">
    <location>
        <begin position="23"/>
        <end position="208"/>
    </location>
</feature>
<comment type="caution">
    <text evidence="5">The sequence shown here is derived from an EMBL/GenBank/DDBJ whole genome shotgun (WGS) entry which is preliminary data.</text>
</comment>
<evidence type="ECO:0000256" key="3">
    <source>
        <dbReference type="ARBA" id="ARBA00023125"/>
    </source>
</evidence>
<dbReference type="InterPro" id="IPR052021">
    <property type="entry name" value="Type-I_RS_S_subunit"/>
</dbReference>
<keyword evidence="3" id="KW-0238">DNA-binding</keyword>
<dbReference type="GO" id="GO:0004519">
    <property type="term" value="F:endonuclease activity"/>
    <property type="evidence" value="ECO:0007669"/>
    <property type="project" value="UniProtKB-KW"/>
</dbReference>
<dbReference type="EMBL" id="JACEMT010000042">
    <property type="protein sequence ID" value="MBA4502124.1"/>
    <property type="molecule type" value="Genomic_DNA"/>
</dbReference>
<dbReference type="PANTHER" id="PTHR30408:SF12">
    <property type="entry name" value="TYPE I RESTRICTION ENZYME MJAVIII SPECIFICITY SUBUNIT"/>
    <property type="match status" value="1"/>
</dbReference>
<dbReference type="GO" id="GO:0003677">
    <property type="term" value="F:DNA binding"/>
    <property type="evidence" value="ECO:0007669"/>
    <property type="project" value="UniProtKB-KW"/>
</dbReference>
<dbReference type="Proteomes" id="UP000538931">
    <property type="component" value="Unassembled WGS sequence"/>
</dbReference>
<dbReference type="CDD" id="cd17517">
    <property type="entry name" value="RMtype1_S_EcoKI_StySPI-TRD2-CR2_like"/>
    <property type="match status" value="1"/>
</dbReference>
<dbReference type="InterPro" id="IPR000055">
    <property type="entry name" value="Restrct_endonuc_typeI_TRD"/>
</dbReference>
<proteinExistence type="inferred from homology"/>
<comment type="similarity">
    <text evidence="1">Belongs to the type-I restriction system S methylase family.</text>
</comment>
<evidence type="ECO:0000256" key="2">
    <source>
        <dbReference type="ARBA" id="ARBA00022747"/>
    </source>
</evidence>
<evidence type="ECO:0000259" key="4">
    <source>
        <dbReference type="Pfam" id="PF01420"/>
    </source>
</evidence>
<evidence type="ECO:0000313" key="5">
    <source>
        <dbReference type="EMBL" id="MBA4502124.1"/>
    </source>
</evidence>
<dbReference type="RefSeq" id="WP_181738649.1">
    <property type="nucleotide sequence ID" value="NZ_JACEMT010000042.1"/>
</dbReference>
<dbReference type="Gene3D" id="1.10.287.1120">
    <property type="entry name" value="Bipartite methylase S protein"/>
    <property type="match status" value="1"/>
</dbReference>
<reference evidence="5 6" key="1">
    <citation type="submission" date="2020-07" db="EMBL/GenBank/DDBJ databases">
        <title>Bacterium isolated from marien macroalgae.</title>
        <authorList>
            <person name="Zhu K."/>
            <person name="Lu D."/>
            <person name="Du Z."/>
        </authorList>
    </citation>
    <scope>NUCLEOTIDE SEQUENCE [LARGE SCALE GENOMIC DNA]</scope>
    <source>
        <strain evidence="5 6">3-1745</strain>
    </source>
</reference>
<dbReference type="InterPro" id="IPR044946">
    <property type="entry name" value="Restrct_endonuc_typeI_TRD_sf"/>
</dbReference>
<name>A0A7W2AC54_9GAMM</name>
<evidence type="ECO:0000313" key="6">
    <source>
        <dbReference type="Proteomes" id="UP000538931"/>
    </source>
</evidence>
<dbReference type="Pfam" id="PF01420">
    <property type="entry name" value="Methylase_S"/>
    <property type="match status" value="2"/>
</dbReference>
<dbReference type="AlphaFoldDB" id="A0A7W2AC54"/>
<organism evidence="5 6">
    <name type="scientific">Marinobacterium marinum</name>
    <dbReference type="NCBI Taxonomy" id="2756129"/>
    <lineage>
        <taxon>Bacteria</taxon>
        <taxon>Pseudomonadati</taxon>
        <taxon>Pseudomonadota</taxon>
        <taxon>Gammaproteobacteria</taxon>
        <taxon>Oceanospirillales</taxon>
        <taxon>Oceanospirillaceae</taxon>
        <taxon>Marinobacterium</taxon>
    </lineage>
</organism>
<feature type="domain" description="Type I restriction modification DNA specificity" evidence="4">
    <location>
        <begin position="243"/>
        <end position="422"/>
    </location>
</feature>
<gene>
    <name evidence="5" type="ORF">H1S06_07060</name>
</gene>
<keyword evidence="5" id="KW-0540">Nuclease</keyword>
<dbReference type="SUPFAM" id="SSF116734">
    <property type="entry name" value="DNA methylase specificity domain"/>
    <property type="match status" value="2"/>
</dbReference>
<protein>
    <submittedName>
        <fullName evidence="5">Restriction endonuclease subunit S</fullName>
    </submittedName>
</protein>